<dbReference type="PANTHER" id="PTHR39535:SF2">
    <property type="entry name" value="HTTM DOMAIN-CONTAINING PROTEIN"/>
    <property type="match status" value="1"/>
</dbReference>
<evidence type="ECO:0000256" key="1">
    <source>
        <dbReference type="ARBA" id="ARBA00004127"/>
    </source>
</evidence>
<keyword evidence="3 6" id="KW-1133">Transmembrane helix</keyword>
<feature type="domain" description="HTTM-like" evidence="7">
    <location>
        <begin position="21"/>
        <end position="311"/>
    </location>
</feature>
<proteinExistence type="predicted"/>
<dbReference type="SMART" id="SM00752">
    <property type="entry name" value="HTTM"/>
    <property type="match status" value="1"/>
</dbReference>
<comment type="subcellular location">
    <subcellularLocation>
        <location evidence="1">Endomembrane system</location>
        <topology evidence="1">Multi-pass membrane protein</topology>
    </subcellularLocation>
</comment>
<dbReference type="InterPro" id="IPR053934">
    <property type="entry name" value="HTTM_dom"/>
</dbReference>
<evidence type="ECO:0000256" key="2">
    <source>
        <dbReference type="ARBA" id="ARBA00022692"/>
    </source>
</evidence>
<feature type="transmembrane region" description="Helical" evidence="6">
    <location>
        <begin position="114"/>
        <end position="132"/>
    </location>
</feature>
<feature type="region of interest" description="Disordered" evidence="5">
    <location>
        <begin position="334"/>
        <end position="363"/>
    </location>
</feature>
<feature type="transmembrane region" description="Helical" evidence="6">
    <location>
        <begin position="240"/>
        <end position="262"/>
    </location>
</feature>
<feature type="transmembrane region" description="Helical" evidence="6">
    <location>
        <begin position="138"/>
        <end position="154"/>
    </location>
</feature>
<evidence type="ECO:0000256" key="6">
    <source>
        <dbReference type="SAM" id="Phobius"/>
    </source>
</evidence>
<evidence type="ECO:0000313" key="8">
    <source>
        <dbReference type="EMBL" id="HIY67247.1"/>
    </source>
</evidence>
<evidence type="ECO:0000256" key="4">
    <source>
        <dbReference type="ARBA" id="ARBA00023136"/>
    </source>
</evidence>
<gene>
    <name evidence="8" type="ORF">H9830_13340</name>
</gene>
<comment type="caution">
    <text evidence="8">The sequence shown here is derived from an EMBL/GenBank/DDBJ whole genome shotgun (WGS) entry which is preliminary data.</text>
</comment>
<dbReference type="InterPro" id="IPR052964">
    <property type="entry name" value="Sporulation_signal_mat"/>
</dbReference>
<protein>
    <submittedName>
        <fullName evidence="8">HTTM domain-containing protein</fullName>
    </submittedName>
</protein>
<dbReference type="Proteomes" id="UP000824005">
    <property type="component" value="Unassembled WGS sequence"/>
</dbReference>
<feature type="compositionally biased region" description="Basic and acidic residues" evidence="5">
    <location>
        <begin position="334"/>
        <end position="345"/>
    </location>
</feature>
<keyword evidence="4 6" id="KW-0472">Membrane</keyword>
<dbReference type="AlphaFoldDB" id="A0A9D2CAE7"/>
<feature type="transmembrane region" description="Helical" evidence="6">
    <location>
        <begin position="186"/>
        <end position="209"/>
    </location>
</feature>
<organism evidence="8 9">
    <name type="scientific">Candidatus Agrococcus pullicola</name>
    <dbReference type="NCBI Taxonomy" id="2838429"/>
    <lineage>
        <taxon>Bacteria</taxon>
        <taxon>Bacillati</taxon>
        <taxon>Actinomycetota</taxon>
        <taxon>Actinomycetes</taxon>
        <taxon>Micrococcales</taxon>
        <taxon>Microbacteriaceae</taxon>
        <taxon>Agrococcus</taxon>
    </lineage>
</organism>
<accession>A0A9D2CAE7</accession>
<reference evidence="8" key="2">
    <citation type="submission" date="2021-04" db="EMBL/GenBank/DDBJ databases">
        <authorList>
            <person name="Gilroy R."/>
        </authorList>
    </citation>
    <scope>NUCLEOTIDE SEQUENCE</scope>
    <source>
        <strain evidence="8">ChiGjej1B1-98</strain>
    </source>
</reference>
<dbReference type="Pfam" id="PF05090">
    <property type="entry name" value="HTTM"/>
    <property type="match status" value="1"/>
</dbReference>
<evidence type="ECO:0000256" key="3">
    <source>
        <dbReference type="ARBA" id="ARBA00022989"/>
    </source>
</evidence>
<feature type="transmembrane region" description="Helical" evidence="6">
    <location>
        <begin position="274"/>
        <end position="301"/>
    </location>
</feature>
<dbReference type="EMBL" id="DXDC01000403">
    <property type="protein sequence ID" value="HIY67247.1"/>
    <property type="molecule type" value="Genomic_DNA"/>
</dbReference>
<evidence type="ECO:0000256" key="5">
    <source>
        <dbReference type="SAM" id="MobiDB-lite"/>
    </source>
</evidence>
<sequence>MSSLSATAGSIGKNFFSWLLDNRRASYGLAIMRISYGLMTLVTIALYLPNFSYTFGQGSRWGNALNDVSSVNNYPWPLPFPFSREDPDSVLMIKVLLLAVVTVLYILGWRMRITSPLFVYLWLGFTALNPVLMNSGHYQTLRIMLIIMLFADLSRRWSLDARRAAKALEAGKALKPPVIPKWFTNLLNNVAVILVGYQLCTIYVVSALWKLQGSTWMSGVAVYYPLQLEELTIFPWLNEILLSMTPVVFLATWMSVYVQLLFPLMLLHRWTRIAGLILITGMHVGIGVMLAIPFFSLVMIAADMIFIRDRTWGRFETLVKELWGRLLDRFRARSDDTGGEREKKPTAPQGGRTVTAEEQEVPQ</sequence>
<dbReference type="InterPro" id="IPR011020">
    <property type="entry name" value="HTTM-like"/>
</dbReference>
<keyword evidence="2 6" id="KW-0812">Transmembrane</keyword>
<feature type="transmembrane region" description="Helical" evidence="6">
    <location>
        <begin position="27"/>
        <end position="48"/>
    </location>
</feature>
<dbReference type="PANTHER" id="PTHR39535">
    <property type="entry name" value="SPORULATION-DELAYING PROTEIN SDPB"/>
    <property type="match status" value="1"/>
</dbReference>
<feature type="transmembrane region" description="Helical" evidence="6">
    <location>
        <begin position="89"/>
        <end position="107"/>
    </location>
</feature>
<evidence type="ECO:0000259" key="7">
    <source>
        <dbReference type="SMART" id="SM00752"/>
    </source>
</evidence>
<name>A0A9D2CAE7_9MICO</name>
<evidence type="ECO:0000313" key="9">
    <source>
        <dbReference type="Proteomes" id="UP000824005"/>
    </source>
</evidence>
<reference evidence="8" key="1">
    <citation type="journal article" date="2021" name="PeerJ">
        <title>Extensive microbial diversity within the chicken gut microbiome revealed by metagenomics and culture.</title>
        <authorList>
            <person name="Gilroy R."/>
            <person name="Ravi A."/>
            <person name="Getino M."/>
            <person name="Pursley I."/>
            <person name="Horton D.L."/>
            <person name="Alikhan N.F."/>
            <person name="Baker D."/>
            <person name="Gharbi K."/>
            <person name="Hall N."/>
            <person name="Watson M."/>
            <person name="Adriaenssens E.M."/>
            <person name="Foster-Nyarko E."/>
            <person name="Jarju S."/>
            <person name="Secka A."/>
            <person name="Antonio M."/>
            <person name="Oren A."/>
            <person name="Chaudhuri R.R."/>
            <person name="La Ragione R."/>
            <person name="Hildebrand F."/>
            <person name="Pallen M.J."/>
        </authorList>
    </citation>
    <scope>NUCLEOTIDE SEQUENCE</scope>
    <source>
        <strain evidence="8">ChiGjej1B1-98</strain>
    </source>
</reference>
<dbReference type="GO" id="GO:0012505">
    <property type="term" value="C:endomembrane system"/>
    <property type="evidence" value="ECO:0007669"/>
    <property type="project" value="UniProtKB-SubCell"/>
</dbReference>